<evidence type="ECO:0000313" key="6">
    <source>
        <dbReference type="EMBL" id="QHJ10891.1"/>
    </source>
</evidence>
<reference evidence="6 7" key="1">
    <citation type="submission" date="2019-12" db="EMBL/GenBank/DDBJ databases">
        <title>Genome sequencing and assembly of endphytes of Porphyra tenera.</title>
        <authorList>
            <person name="Park J.M."/>
            <person name="Shin R."/>
            <person name="Jo S.H."/>
        </authorList>
    </citation>
    <scope>NUCLEOTIDE SEQUENCE [LARGE SCALE GENOMIC DNA]</scope>
    <source>
        <strain evidence="6 7">GPM4</strain>
    </source>
</reference>
<dbReference type="OrthoDB" id="9797134at2"/>
<keyword evidence="3" id="KW-0731">Sigma factor</keyword>
<name>A0A857JIU2_9ALTE</name>
<dbReference type="InterPro" id="IPR013325">
    <property type="entry name" value="RNA_pol_sigma_r2"/>
</dbReference>
<dbReference type="Proteomes" id="UP000464524">
    <property type="component" value="Chromosome"/>
</dbReference>
<sequence length="189" mass="21832">MKVIQLNRAKKQLLTRDENSQLVQQLYAEYGSALRRFIRVRSRLSDNDCEDVMQEVYERLLKLDDLAQKLAGRMDTVRNYLFQIATHILIDRARRAKVRCTENHVSEQDTAIFSSIYSPERALQNRKQLREIEIALAEIKTSHKQAFMLNRVEGMSYREISDALGVSVSTVEKYISAALVAIRTKVSPI</sequence>
<dbReference type="GO" id="GO:0003677">
    <property type="term" value="F:DNA binding"/>
    <property type="evidence" value="ECO:0007669"/>
    <property type="project" value="InterPro"/>
</dbReference>
<evidence type="ECO:0000313" key="7">
    <source>
        <dbReference type="Proteomes" id="UP000464524"/>
    </source>
</evidence>
<dbReference type="Gene3D" id="1.10.10.10">
    <property type="entry name" value="Winged helix-like DNA-binding domain superfamily/Winged helix DNA-binding domain"/>
    <property type="match status" value="1"/>
</dbReference>
<evidence type="ECO:0000256" key="2">
    <source>
        <dbReference type="ARBA" id="ARBA00023015"/>
    </source>
</evidence>
<dbReference type="GO" id="GO:0006352">
    <property type="term" value="P:DNA-templated transcription initiation"/>
    <property type="evidence" value="ECO:0007669"/>
    <property type="project" value="InterPro"/>
</dbReference>
<organism evidence="6 7">
    <name type="scientific">Paraglaciecola mesophila</name>
    <dbReference type="NCBI Taxonomy" id="197222"/>
    <lineage>
        <taxon>Bacteria</taxon>
        <taxon>Pseudomonadati</taxon>
        <taxon>Pseudomonadota</taxon>
        <taxon>Gammaproteobacteria</taxon>
        <taxon>Alteromonadales</taxon>
        <taxon>Alteromonadaceae</taxon>
        <taxon>Paraglaciecola</taxon>
    </lineage>
</organism>
<dbReference type="GO" id="GO:0016987">
    <property type="term" value="F:sigma factor activity"/>
    <property type="evidence" value="ECO:0007669"/>
    <property type="project" value="UniProtKB-KW"/>
</dbReference>
<dbReference type="AlphaFoldDB" id="A0A857JIU2"/>
<dbReference type="Gene3D" id="1.10.1740.10">
    <property type="match status" value="1"/>
</dbReference>
<evidence type="ECO:0000256" key="4">
    <source>
        <dbReference type="ARBA" id="ARBA00023163"/>
    </source>
</evidence>
<dbReference type="RefSeq" id="WP_160178693.1">
    <property type="nucleotide sequence ID" value="NZ_CP047656.1"/>
</dbReference>
<gene>
    <name evidence="6" type="ORF">FX988_01113</name>
</gene>
<dbReference type="Pfam" id="PF08281">
    <property type="entry name" value="Sigma70_r4_2"/>
    <property type="match status" value="1"/>
</dbReference>
<dbReference type="InterPro" id="IPR013324">
    <property type="entry name" value="RNA_pol_sigma_r3/r4-like"/>
</dbReference>
<dbReference type="InterPro" id="IPR039425">
    <property type="entry name" value="RNA_pol_sigma-70-like"/>
</dbReference>
<dbReference type="SUPFAM" id="SSF88946">
    <property type="entry name" value="Sigma2 domain of RNA polymerase sigma factors"/>
    <property type="match status" value="1"/>
</dbReference>
<protein>
    <submittedName>
        <fullName evidence="6">ECF RNA polymerase sigma factor SigE</fullName>
    </submittedName>
</protein>
<proteinExistence type="inferred from homology"/>
<dbReference type="PANTHER" id="PTHR43133:SF63">
    <property type="entry name" value="RNA POLYMERASE SIGMA FACTOR FECI-RELATED"/>
    <property type="match status" value="1"/>
</dbReference>
<dbReference type="NCBIfam" id="TIGR02937">
    <property type="entry name" value="sigma70-ECF"/>
    <property type="match status" value="1"/>
</dbReference>
<dbReference type="EMBL" id="CP047656">
    <property type="protein sequence ID" value="QHJ10891.1"/>
    <property type="molecule type" value="Genomic_DNA"/>
</dbReference>
<keyword evidence="2" id="KW-0805">Transcription regulation</keyword>
<comment type="similarity">
    <text evidence="1">Belongs to the sigma-70 factor family. ECF subfamily.</text>
</comment>
<accession>A0A857JIU2</accession>
<dbReference type="KEGG" id="pmes:FX988_01113"/>
<dbReference type="SUPFAM" id="SSF88659">
    <property type="entry name" value="Sigma3 and sigma4 domains of RNA polymerase sigma factors"/>
    <property type="match status" value="1"/>
</dbReference>
<feature type="domain" description="RNA polymerase sigma factor 70 region 4 type 2" evidence="5">
    <location>
        <begin position="133"/>
        <end position="181"/>
    </location>
</feature>
<evidence type="ECO:0000256" key="1">
    <source>
        <dbReference type="ARBA" id="ARBA00010641"/>
    </source>
</evidence>
<dbReference type="InterPro" id="IPR014284">
    <property type="entry name" value="RNA_pol_sigma-70_dom"/>
</dbReference>
<dbReference type="InterPro" id="IPR013249">
    <property type="entry name" value="RNA_pol_sigma70_r4_t2"/>
</dbReference>
<keyword evidence="4" id="KW-0804">Transcription</keyword>
<evidence type="ECO:0000259" key="5">
    <source>
        <dbReference type="Pfam" id="PF08281"/>
    </source>
</evidence>
<dbReference type="PANTHER" id="PTHR43133">
    <property type="entry name" value="RNA POLYMERASE ECF-TYPE SIGMA FACTO"/>
    <property type="match status" value="1"/>
</dbReference>
<evidence type="ECO:0000256" key="3">
    <source>
        <dbReference type="ARBA" id="ARBA00023082"/>
    </source>
</evidence>
<keyword evidence="7" id="KW-1185">Reference proteome</keyword>
<dbReference type="InterPro" id="IPR036388">
    <property type="entry name" value="WH-like_DNA-bd_sf"/>
</dbReference>